<keyword evidence="9" id="KW-0456">Lyase</keyword>
<dbReference type="OrthoDB" id="9773765at2"/>
<organism evidence="9 10">
    <name type="scientific">Heliorestis convoluta</name>
    <dbReference type="NCBI Taxonomy" id="356322"/>
    <lineage>
        <taxon>Bacteria</taxon>
        <taxon>Bacillati</taxon>
        <taxon>Bacillota</taxon>
        <taxon>Clostridia</taxon>
        <taxon>Eubacteriales</taxon>
        <taxon>Heliobacteriaceae</taxon>
        <taxon>Heliorestis</taxon>
    </lineage>
</organism>
<dbReference type="KEGG" id="hcv:FTV88_1667"/>
<gene>
    <name evidence="9" type="ORF">FTV88_1667</name>
</gene>
<name>A0A5Q2N2E5_9FIRM</name>
<dbReference type="Pfam" id="PF10414">
    <property type="entry name" value="CysG_dimeriser"/>
    <property type="match status" value="1"/>
</dbReference>
<dbReference type="Pfam" id="PF14824">
    <property type="entry name" value="Sirohm_synth_M"/>
    <property type="match status" value="1"/>
</dbReference>
<dbReference type="InterPro" id="IPR019478">
    <property type="entry name" value="Sirohaem_synthase_dimer_dom"/>
</dbReference>
<dbReference type="InterPro" id="IPR036291">
    <property type="entry name" value="NAD(P)-bd_dom_sf"/>
</dbReference>
<evidence type="ECO:0000256" key="4">
    <source>
        <dbReference type="ARBA" id="ARBA00023027"/>
    </source>
</evidence>
<dbReference type="InterPro" id="IPR028281">
    <property type="entry name" value="Sirohaem_synthase_central"/>
</dbReference>
<feature type="domain" description="Sirohaem synthase dimerisation" evidence="7">
    <location>
        <begin position="150"/>
        <end position="204"/>
    </location>
</feature>
<dbReference type="EC" id="1.3.1.76" evidence="2"/>
<sequence>MLYPIILKLESRPCLVVGGGKVAERKVNSLVDAGAKVAVISPMITENIQKWVDQGTVRYQGRGYQEGDAAGYFLVVAATDLQEVNDLVTRDCNQRNILINTVDNPEGSNFYVPATIRRGDLQIAISTGGASPAVARRIRQSLEVQFGEEYGEFLTLMARLREQVLREVPCPVRRKAIFDSLADADLLELIKCGEEKRLKERVAQCLSSSLD</sequence>
<dbReference type="InterPro" id="IPR042518">
    <property type="entry name" value="SirC_C"/>
</dbReference>
<evidence type="ECO:0000313" key="10">
    <source>
        <dbReference type="Proteomes" id="UP000366051"/>
    </source>
</evidence>
<comment type="catalytic activity">
    <reaction evidence="6">
        <text>precorrin-2 + NAD(+) = sirohydrochlorin + NADH + 2 H(+)</text>
        <dbReference type="Rhea" id="RHEA:15613"/>
        <dbReference type="ChEBI" id="CHEBI:15378"/>
        <dbReference type="ChEBI" id="CHEBI:57540"/>
        <dbReference type="ChEBI" id="CHEBI:57945"/>
        <dbReference type="ChEBI" id="CHEBI:58351"/>
        <dbReference type="ChEBI" id="CHEBI:58827"/>
        <dbReference type="EC" id="1.3.1.76"/>
    </reaction>
</comment>
<dbReference type="PANTHER" id="PTHR35330">
    <property type="entry name" value="SIROHEME BIOSYNTHESIS PROTEIN MET8"/>
    <property type="match status" value="1"/>
</dbReference>
<evidence type="ECO:0000259" key="8">
    <source>
        <dbReference type="Pfam" id="PF14824"/>
    </source>
</evidence>
<evidence type="ECO:0000256" key="5">
    <source>
        <dbReference type="ARBA" id="ARBA00023244"/>
    </source>
</evidence>
<dbReference type="EMBL" id="CP045875">
    <property type="protein sequence ID" value="QGG47766.1"/>
    <property type="molecule type" value="Genomic_DNA"/>
</dbReference>
<evidence type="ECO:0000313" key="9">
    <source>
        <dbReference type="EMBL" id="QGG47766.1"/>
    </source>
</evidence>
<dbReference type="SUPFAM" id="SSF51735">
    <property type="entry name" value="NAD(P)-binding Rossmann-fold domains"/>
    <property type="match status" value="1"/>
</dbReference>
<dbReference type="SUPFAM" id="SSF75615">
    <property type="entry name" value="Siroheme synthase middle domains-like"/>
    <property type="match status" value="1"/>
</dbReference>
<dbReference type="PANTHER" id="PTHR35330:SF1">
    <property type="entry name" value="SIROHEME BIOSYNTHESIS PROTEIN MET8"/>
    <property type="match status" value="1"/>
</dbReference>
<keyword evidence="3" id="KW-0560">Oxidoreductase</keyword>
<evidence type="ECO:0000256" key="3">
    <source>
        <dbReference type="ARBA" id="ARBA00023002"/>
    </source>
</evidence>
<protein>
    <recommendedName>
        <fullName evidence="2">precorrin-2 dehydrogenase</fullName>
        <ecNumber evidence="2">1.3.1.76</ecNumber>
    </recommendedName>
</protein>
<reference evidence="10" key="1">
    <citation type="submission" date="2019-11" db="EMBL/GenBank/DDBJ databases">
        <title>Genome sequence of Heliorestis convoluta strain HH, an alkaliphilic and minimalistic phototrophic bacterium from a soda lake in Egypt.</title>
        <authorList>
            <person name="Dewey E.D."/>
            <person name="Stokes L.M."/>
            <person name="Burchell B.M."/>
            <person name="Shaffer K.N."/>
            <person name="Huntington A.M."/>
            <person name="Baker J.M."/>
            <person name="Nadendla S."/>
            <person name="Giglio M.G."/>
            <person name="Touchman J.W."/>
            <person name="Blankenship R.E."/>
            <person name="Madigan M.T."/>
            <person name="Sattley W.M."/>
        </authorList>
    </citation>
    <scope>NUCLEOTIDE SEQUENCE [LARGE SCALE GENOMIC DNA]</scope>
    <source>
        <strain evidence="10">HH</strain>
    </source>
</reference>
<feature type="domain" description="Siroheme synthase central" evidence="8">
    <location>
        <begin position="118"/>
        <end position="143"/>
    </location>
</feature>
<accession>A0A5Q2N2E5</accession>
<evidence type="ECO:0000259" key="7">
    <source>
        <dbReference type="Pfam" id="PF10414"/>
    </source>
</evidence>
<dbReference type="RefSeq" id="WP_153725075.1">
    <property type="nucleotide sequence ID" value="NZ_CP045875.1"/>
</dbReference>
<evidence type="ECO:0000256" key="1">
    <source>
        <dbReference type="ARBA" id="ARBA00005010"/>
    </source>
</evidence>
<keyword evidence="4" id="KW-0520">NAD</keyword>
<dbReference type="Pfam" id="PF13241">
    <property type="entry name" value="NAD_binding_7"/>
    <property type="match status" value="1"/>
</dbReference>
<dbReference type="GO" id="GO:0019354">
    <property type="term" value="P:siroheme biosynthetic process"/>
    <property type="evidence" value="ECO:0007669"/>
    <property type="project" value="UniProtKB-UniPathway"/>
</dbReference>
<keyword evidence="10" id="KW-1185">Reference proteome</keyword>
<proteinExistence type="predicted"/>
<evidence type="ECO:0000256" key="6">
    <source>
        <dbReference type="ARBA" id="ARBA00047561"/>
    </source>
</evidence>
<keyword evidence="5" id="KW-0627">Porphyrin biosynthesis</keyword>
<dbReference type="Proteomes" id="UP000366051">
    <property type="component" value="Chromosome"/>
</dbReference>
<comment type="pathway">
    <text evidence="1">Porphyrin-containing compound metabolism; siroheme biosynthesis; sirohydrochlorin from precorrin-2: step 1/1.</text>
</comment>
<dbReference type="GO" id="GO:0043115">
    <property type="term" value="F:precorrin-2 dehydrogenase activity"/>
    <property type="evidence" value="ECO:0007669"/>
    <property type="project" value="UniProtKB-EC"/>
</dbReference>
<dbReference type="GO" id="GO:0004325">
    <property type="term" value="F:ferrochelatase activity"/>
    <property type="evidence" value="ECO:0007669"/>
    <property type="project" value="InterPro"/>
</dbReference>
<dbReference type="InterPro" id="IPR006367">
    <property type="entry name" value="Sirohaem_synthase_N"/>
</dbReference>
<dbReference type="InterPro" id="IPR028161">
    <property type="entry name" value="Met8-like"/>
</dbReference>
<evidence type="ECO:0000256" key="2">
    <source>
        <dbReference type="ARBA" id="ARBA00012400"/>
    </source>
</evidence>
<dbReference type="AlphaFoldDB" id="A0A5Q2N2E5"/>
<dbReference type="Gene3D" id="3.40.50.720">
    <property type="entry name" value="NAD(P)-binding Rossmann-like Domain"/>
    <property type="match status" value="1"/>
</dbReference>
<dbReference type="NCBIfam" id="TIGR01470">
    <property type="entry name" value="cysG_Nterm"/>
    <property type="match status" value="1"/>
</dbReference>
<dbReference type="Gene3D" id="1.10.8.610">
    <property type="entry name" value="SirC, precorrin-2 dehydrogenase, C-terminal helical domain-like"/>
    <property type="match status" value="1"/>
</dbReference>
<dbReference type="UniPathway" id="UPA00262">
    <property type="reaction ID" value="UER00222"/>
</dbReference>